<dbReference type="InterPro" id="IPR016032">
    <property type="entry name" value="Sig_transdc_resp-reg_C-effctor"/>
</dbReference>
<keyword evidence="1" id="KW-0805">Transcription regulation</keyword>
<dbReference type="CDD" id="cd06170">
    <property type="entry name" value="LuxR_C_like"/>
    <property type="match status" value="1"/>
</dbReference>
<dbReference type="EMBL" id="LJRQ01000143">
    <property type="protein sequence ID" value="KPZ14316.1"/>
    <property type="molecule type" value="Genomic_DNA"/>
</dbReference>
<dbReference type="AlphaFoldDB" id="A0A0Q0JIY7"/>
<accession>A0A0Q0JIY7</accession>
<dbReference type="Proteomes" id="UP000050266">
    <property type="component" value="Unassembled WGS sequence"/>
</dbReference>
<evidence type="ECO:0000313" key="4">
    <source>
        <dbReference type="EMBL" id="KPZ14316.1"/>
    </source>
</evidence>
<gene>
    <name evidence="4" type="ORF">ALO41_01993</name>
</gene>
<dbReference type="Gene3D" id="1.10.10.10">
    <property type="entry name" value="Winged helix-like DNA-binding domain superfamily/Winged helix DNA-binding domain"/>
    <property type="match status" value="1"/>
</dbReference>
<dbReference type="PANTHER" id="PTHR44688">
    <property type="entry name" value="DNA-BINDING TRANSCRIPTIONAL ACTIVATOR DEVR_DOSR"/>
    <property type="match status" value="1"/>
</dbReference>
<dbReference type="InterPro" id="IPR036388">
    <property type="entry name" value="WH-like_DNA-bd_sf"/>
</dbReference>
<dbReference type="RefSeq" id="WP_057431817.1">
    <property type="nucleotide sequence ID" value="NZ_LIHQ01000223.1"/>
</dbReference>
<dbReference type="InterPro" id="IPR000792">
    <property type="entry name" value="Tscrpt_reg_LuxR_C"/>
</dbReference>
<dbReference type="PATRIC" id="fig|251720.4.peg.2673"/>
<dbReference type="OrthoDB" id="6896872at2"/>
<protein>
    <submittedName>
        <fullName evidence="4">Putative transcriptional regulator</fullName>
    </submittedName>
</protein>
<dbReference type="SMART" id="SM00421">
    <property type="entry name" value="HTH_LUXR"/>
    <property type="match status" value="1"/>
</dbReference>
<dbReference type="GO" id="GO:0003677">
    <property type="term" value="F:DNA binding"/>
    <property type="evidence" value="ECO:0007669"/>
    <property type="project" value="UniProtKB-KW"/>
</dbReference>
<dbReference type="GO" id="GO:0006355">
    <property type="term" value="P:regulation of DNA-templated transcription"/>
    <property type="evidence" value="ECO:0007669"/>
    <property type="project" value="InterPro"/>
</dbReference>
<evidence type="ECO:0000256" key="2">
    <source>
        <dbReference type="ARBA" id="ARBA00023125"/>
    </source>
</evidence>
<dbReference type="PANTHER" id="PTHR44688:SF16">
    <property type="entry name" value="DNA-BINDING TRANSCRIPTIONAL ACTIVATOR DEVR_DOSR"/>
    <property type="match status" value="1"/>
</dbReference>
<dbReference type="PROSITE" id="PS50043">
    <property type="entry name" value="HTH_LUXR_2"/>
    <property type="match status" value="1"/>
</dbReference>
<keyword evidence="2" id="KW-0238">DNA-binding</keyword>
<dbReference type="SUPFAM" id="SSF46894">
    <property type="entry name" value="C-terminal effector domain of the bipartite response regulators"/>
    <property type="match status" value="1"/>
</dbReference>
<name>A0A0Q0JIY7_PSEA0</name>
<evidence type="ECO:0000256" key="3">
    <source>
        <dbReference type="ARBA" id="ARBA00023163"/>
    </source>
</evidence>
<evidence type="ECO:0000313" key="5">
    <source>
        <dbReference type="Proteomes" id="UP000050266"/>
    </source>
</evidence>
<sequence>MTTSTITFAGFTGFLGRGAAPRELECLMAVASGMTSKEAARDLGISSGTIDKRLLALTTKLGVTRRAALVAEAFKRGLISPAAALAFVLAAHGALAEDPMTKLRRSGGSESKIETRIAAKRHEIALAA</sequence>
<proteinExistence type="predicted"/>
<dbReference type="PRINTS" id="PR00038">
    <property type="entry name" value="HTHLUXR"/>
</dbReference>
<comment type="caution">
    <text evidence="4">The sequence shown here is derived from an EMBL/GenBank/DDBJ whole genome shotgun (WGS) entry which is preliminary data.</text>
</comment>
<keyword evidence="3" id="KW-0804">Transcription</keyword>
<reference evidence="4 5" key="1">
    <citation type="submission" date="2015-09" db="EMBL/GenBank/DDBJ databases">
        <title>Genome announcement of multiple Pseudomonas syringae strains.</title>
        <authorList>
            <person name="Thakur S."/>
            <person name="Wang P.W."/>
            <person name="Gong Y."/>
            <person name="Weir B.S."/>
            <person name="Guttman D.S."/>
        </authorList>
    </citation>
    <scope>NUCLEOTIDE SEQUENCE [LARGE SCALE GENOMIC DNA]</scope>
    <source>
        <strain evidence="4 5">ICMP3962</strain>
    </source>
</reference>
<dbReference type="Pfam" id="PF00196">
    <property type="entry name" value="GerE"/>
    <property type="match status" value="1"/>
</dbReference>
<organism evidence="4 5">
    <name type="scientific">Pseudomonas amygdali pv. ulmi</name>
    <dbReference type="NCBI Taxonomy" id="251720"/>
    <lineage>
        <taxon>Bacteria</taxon>
        <taxon>Pseudomonadati</taxon>
        <taxon>Pseudomonadota</taxon>
        <taxon>Gammaproteobacteria</taxon>
        <taxon>Pseudomonadales</taxon>
        <taxon>Pseudomonadaceae</taxon>
        <taxon>Pseudomonas</taxon>
        <taxon>Pseudomonas amygdali</taxon>
    </lineage>
</organism>
<evidence type="ECO:0000256" key="1">
    <source>
        <dbReference type="ARBA" id="ARBA00023015"/>
    </source>
</evidence>